<proteinExistence type="predicted"/>
<reference evidence="2" key="2">
    <citation type="journal article" date="2008" name="Nucleic Acids Res.">
        <title>The rice annotation project database (RAP-DB): 2008 update.</title>
        <authorList>
            <consortium name="The rice annotation project (RAP)"/>
        </authorList>
    </citation>
    <scope>GENOME REANNOTATION</scope>
    <source>
        <strain evidence="2">cv. Nipponbare</strain>
    </source>
</reference>
<protein>
    <submittedName>
        <fullName evidence="1">Uncharacterized protein</fullName>
    </submittedName>
</protein>
<dbReference type="Proteomes" id="UP000000763">
    <property type="component" value="Chromosome 5"/>
</dbReference>
<reference evidence="2" key="1">
    <citation type="journal article" date="2005" name="Nature">
        <title>The map-based sequence of the rice genome.</title>
        <authorList>
            <consortium name="International rice genome sequencing project (IRGSP)"/>
            <person name="Matsumoto T."/>
            <person name="Wu J."/>
            <person name="Kanamori H."/>
            <person name="Katayose Y."/>
            <person name="Fujisawa M."/>
            <person name="Namiki N."/>
            <person name="Mizuno H."/>
            <person name="Yamamoto K."/>
            <person name="Antonio B.A."/>
            <person name="Baba T."/>
            <person name="Sakata K."/>
            <person name="Nagamura Y."/>
            <person name="Aoki H."/>
            <person name="Arikawa K."/>
            <person name="Arita K."/>
            <person name="Bito T."/>
            <person name="Chiden Y."/>
            <person name="Fujitsuka N."/>
            <person name="Fukunaka R."/>
            <person name="Hamada M."/>
            <person name="Harada C."/>
            <person name="Hayashi A."/>
            <person name="Hijishita S."/>
            <person name="Honda M."/>
            <person name="Hosokawa S."/>
            <person name="Ichikawa Y."/>
            <person name="Idonuma A."/>
            <person name="Iijima M."/>
            <person name="Ikeda M."/>
            <person name="Ikeno M."/>
            <person name="Ito K."/>
            <person name="Ito S."/>
            <person name="Ito T."/>
            <person name="Ito Y."/>
            <person name="Ito Y."/>
            <person name="Iwabuchi A."/>
            <person name="Kamiya K."/>
            <person name="Karasawa W."/>
            <person name="Kurita K."/>
            <person name="Katagiri S."/>
            <person name="Kikuta A."/>
            <person name="Kobayashi H."/>
            <person name="Kobayashi N."/>
            <person name="Machita K."/>
            <person name="Maehara T."/>
            <person name="Masukawa M."/>
            <person name="Mizubayashi T."/>
            <person name="Mukai Y."/>
            <person name="Nagasaki H."/>
            <person name="Nagata Y."/>
            <person name="Naito S."/>
            <person name="Nakashima M."/>
            <person name="Nakama Y."/>
            <person name="Nakamichi Y."/>
            <person name="Nakamura M."/>
            <person name="Meguro A."/>
            <person name="Negishi M."/>
            <person name="Ohta I."/>
            <person name="Ohta T."/>
            <person name="Okamoto M."/>
            <person name="Ono N."/>
            <person name="Saji S."/>
            <person name="Sakaguchi M."/>
            <person name="Sakai K."/>
            <person name="Shibata M."/>
            <person name="Shimokawa T."/>
            <person name="Song J."/>
            <person name="Takazaki Y."/>
            <person name="Terasawa K."/>
            <person name="Tsugane M."/>
            <person name="Tsuji K."/>
            <person name="Ueda S."/>
            <person name="Waki K."/>
            <person name="Yamagata H."/>
            <person name="Yamamoto M."/>
            <person name="Yamamoto S."/>
            <person name="Yamane H."/>
            <person name="Yoshiki S."/>
            <person name="Yoshihara R."/>
            <person name="Yukawa K."/>
            <person name="Zhong H."/>
            <person name="Yano M."/>
            <person name="Yuan Q."/>
            <person name="Ouyang S."/>
            <person name="Liu J."/>
            <person name="Jones K.M."/>
            <person name="Gansberger K."/>
            <person name="Moffat K."/>
            <person name="Hill J."/>
            <person name="Bera J."/>
            <person name="Fadrosh D."/>
            <person name="Jin S."/>
            <person name="Johri S."/>
            <person name="Kim M."/>
            <person name="Overton L."/>
            <person name="Reardon M."/>
            <person name="Tsitrin T."/>
            <person name="Vuong H."/>
            <person name="Weaver B."/>
            <person name="Ciecko A."/>
            <person name="Tallon L."/>
            <person name="Jackson J."/>
            <person name="Pai G."/>
            <person name="Aken S.V."/>
            <person name="Utterback T."/>
            <person name="Reidmuller S."/>
            <person name="Feldblyum T."/>
            <person name="Hsiao J."/>
            <person name="Zismann V."/>
            <person name="Iobst S."/>
            <person name="de Vazeille A.R."/>
            <person name="Buell C.R."/>
            <person name="Ying K."/>
            <person name="Li Y."/>
            <person name="Lu T."/>
            <person name="Huang Y."/>
            <person name="Zhao Q."/>
            <person name="Feng Q."/>
            <person name="Zhang L."/>
            <person name="Zhu J."/>
            <person name="Weng Q."/>
            <person name="Mu J."/>
            <person name="Lu Y."/>
            <person name="Fan D."/>
            <person name="Liu Y."/>
            <person name="Guan J."/>
            <person name="Zhang Y."/>
            <person name="Yu S."/>
            <person name="Liu X."/>
            <person name="Zhang Y."/>
            <person name="Hong G."/>
            <person name="Han B."/>
            <person name="Choisne N."/>
            <person name="Demange N."/>
            <person name="Orjeda G."/>
            <person name="Samain S."/>
            <person name="Cattolico L."/>
            <person name="Pelletier E."/>
            <person name="Couloux A."/>
            <person name="Segurens B."/>
            <person name="Wincker P."/>
            <person name="D'Hont A."/>
            <person name="Scarpelli C."/>
            <person name="Weissenbach J."/>
            <person name="Salanoubat M."/>
            <person name="Quetier F."/>
            <person name="Yu Y."/>
            <person name="Kim H.R."/>
            <person name="Rambo T."/>
            <person name="Currie J."/>
            <person name="Collura K."/>
            <person name="Luo M."/>
            <person name="Yang T."/>
            <person name="Ammiraju J.S.S."/>
            <person name="Engler F."/>
            <person name="Soderlund C."/>
            <person name="Wing R.A."/>
            <person name="Palmer L.E."/>
            <person name="de la Bastide M."/>
            <person name="Spiegel L."/>
            <person name="Nascimento L."/>
            <person name="Zutavern T."/>
            <person name="O'Shaughnessy A."/>
            <person name="Dike S."/>
            <person name="Dedhia N."/>
            <person name="Preston R."/>
            <person name="Balija V."/>
            <person name="McCombie W.R."/>
            <person name="Chow T."/>
            <person name="Chen H."/>
            <person name="Chung M."/>
            <person name="Chen C."/>
            <person name="Shaw J."/>
            <person name="Wu H."/>
            <person name="Hsiao K."/>
            <person name="Chao Y."/>
            <person name="Chu M."/>
            <person name="Cheng C."/>
            <person name="Hour A."/>
            <person name="Lee P."/>
            <person name="Lin S."/>
            <person name="Lin Y."/>
            <person name="Liou J."/>
            <person name="Liu S."/>
            <person name="Hsing Y."/>
            <person name="Raghuvanshi S."/>
            <person name="Mohanty A."/>
            <person name="Bharti A.K."/>
            <person name="Gaur A."/>
            <person name="Gupta V."/>
            <person name="Kumar D."/>
            <person name="Ravi V."/>
            <person name="Vij S."/>
            <person name="Kapur A."/>
            <person name="Khurana P."/>
            <person name="Khurana P."/>
            <person name="Khurana J.P."/>
            <person name="Tyagi A.K."/>
            <person name="Gaikwad K."/>
            <person name="Singh A."/>
            <person name="Dalal V."/>
            <person name="Srivastava S."/>
            <person name="Dixit A."/>
            <person name="Pal A.K."/>
            <person name="Ghazi I.A."/>
            <person name="Yadav M."/>
            <person name="Pandit A."/>
            <person name="Bhargava A."/>
            <person name="Sureshbabu K."/>
            <person name="Batra K."/>
            <person name="Sharma T.R."/>
            <person name="Mohapatra T."/>
            <person name="Singh N.K."/>
            <person name="Messing J."/>
            <person name="Nelson A.B."/>
            <person name="Fuks G."/>
            <person name="Kavchok S."/>
            <person name="Keizer G."/>
            <person name="Linton E."/>
            <person name="Llaca V."/>
            <person name="Song R."/>
            <person name="Tanyolac B."/>
            <person name="Young S."/>
            <person name="Ho-Il K."/>
            <person name="Hahn J.H."/>
            <person name="Sangsakoo G."/>
            <person name="Vanavichit A."/>
            <person name="de Mattos Luiz.A.T."/>
            <person name="Zimmer P.D."/>
            <person name="Malone G."/>
            <person name="Dellagostin O."/>
            <person name="de Oliveira A.C."/>
            <person name="Bevan M."/>
            <person name="Bancroft I."/>
            <person name="Minx P."/>
            <person name="Cordum H."/>
            <person name="Wilson R."/>
            <person name="Cheng Z."/>
            <person name="Jin W."/>
            <person name="Jiang J."/>
            <person name="Leong S.A."/>
            <person name="Iwama H."/>
            <person name="Gojobori T."/>
            <person name="Itoh T."/>
            <person name="Niimura Y."/>
            <person name="Fujii Y."/>
            <person name="Habara T."/>
            <person name="Sakai H."/>
            <person name="Sato Y."/>
            <person name="Wilson G."/>
            <person name="Kumar K."/>
            <person name="McCouch S."/>
            <person name="Juretic N."/>
            <person name="Hoen D."/>
            <person name="Wright S."/>
            <person name="Bruskiewich R."/>
            <person name="Bureau T."/>
            <person name="Miyao A."/>
            <person name="Hirochika H."/>
            <person name="Nishikawa T."/>
            <person name="Kadowaki K."/>
            <person name="Sugiura M."/>
            <person name="Burr B."/>
            <person name="Sasaki T."/>
        </authorList>
    </citation>
    <scope>NUCLEOTIDE SEQUENCE [LARGE SCALE GENOMIC DNA]</scope>
    <source>
        <strain evidence="2">cv. Nipponbare</strain>
    </source>
</reference>
<evidence type="ECO:0000313" key="2">
    <source>
        <dbReference type="Proteomes" id="UP000000763"/>
    </source>
</evidence>
<evidence type="ECO:0000313" key="1">
    <source>
        <dbReference type="EMBL" id="AAS98487.1"/>
    </source>
</evidence>
<organism evidence="1 2">
    <name type="scientific">Oryza sativa subsp. japonica</name>
    <name type="common">Rice</name>
    <dbReference type="NCBI Taxonomy" id="39947"/>
    <lineage>
        <taxon>Eukaryota</taxon>
        <taxon>Viridiplantae</taxon>
        <taxon>Streptophyta</taxon>
        <taxon>Embryophyta</taxon>
        <taxon>Tracheophyta</taxon>
        <taxon>Spermatophyta</taxon>
        <taxon>Magnoliopsida</taxon>
        <taxon>Liliopsida</taxon>
        <taxon>Poales</taxon>
        <taxon>Poaceae</taxon>
        <taxon>BOP clade</taxon>
        <taxon>Oryzoideae</taxon>
        <taxon>Oryzeae</taxon>
        <taxon>Oryzinae</taxon>
        <taxon>Oryza</taxon>
        <taxon>Oryza sativa</taxon>
    </lineage>
</organism>
<dbReference type="EMBL" id="AC145396">
    <property type="protein sequence ID" value="AAS98487.1"/>
    <property type="molecule type" value="Genomic_DNA"/>
</dbReference>
<sequence>MISSVLSPTFATEGVFRFGAESFSEFTGIYNYRFSETVDCLGQLLAEAVFEKSYSWGKLPKQDLTLTSPNPKPLQNCGLAVSRLPSKCCKCVVVGEEGTYYYYCTDQPFLGSTIEDDMDLSVLPSTPYTTVHL</sequence>
<dbReference type="AlphaFoldDB" id="Q75GA6"/>
<name>Q75GA6_ORYSJ</name>
<gene>
    <name evidence="1" type="primary">OSJNBa0042F15.9</name>
</gene>
<accession>Q75GA6</accession>